<comment type="caution">
    <text evidence="1">The sequence shown here is derived from an EMBL/GenBank/DDBJ whole genome shotgun (WGS) entry which is preliminary data.</text>
</comment>
<evidence type="ECO:0000313" key="1">
    <source>
        <dbReference type="EMBL" id="KAG5572725.1"/>
    </source>
</evidence>
<accession>A0A9J5WB12</accession>
<name>A0A9J5WB12_SOLCO</name>
<dbReference type="Proteomes" id="UP000824120">
    <property type="component" value="Chromosome 12"/>
</dbReference>
<proteinExistence type="predicted"/>
<protein>
    <submittedName>
        <fullName evidence="1">Uncharacterized protein</fullName>
    </submittedName>
</protein>
<keyword evidence="2" id="KW-1185">Reference proteome</keyword>
<gene>
    <name evidence="1" type="ORF">H5410_062491</name>
</gene>
<evidence type="ECO:0000313" key="2">
    <source>
        <dbReference type="Proteomes" id="UP000824120"/>
    </source>
</evidence>
<organism evidence="1 2">
    <name type="scientific">Solanum commersonii</name>
    <name type="common">Commerson's wild potato</name>
    <name type="synonym">Commerson's nightshade</name>
    <dbReference type="NCBI Taxonomy" id="4109"/>
    <lineage>
        <taxon>Eukaryota</taxon>
        <taxon>Viridiplantae</taxon>
        <taxon>Streptophyta</taxon>
        <taxon>Embryophyta</taxon>
        <taxon>Tracheophyta</taxon>
        <taxon>Spermatophyta</taxon>
        <taxon>Magnoliopsida</taxon>
        <taxon>eudicotyledons</taxon>
        <taxon>Gunneridae</taxon>
        <taxon>Pentapetalae</taxon>
        <taxon>asterids</taxon>
        <taxon>lamiids</taxon>
        <taxon>Solanales</taxon>
        <taxon>Solanaceae</taxon>
        <taxon>Solanoideae</taxon>
        <taxon>Solaneae</taxon>
        <taxon>Solanum</taxon>
    </lineage>
</organism>
<dbReference type="AlphaFoldDB" id="A0A9J5WB12"/>
<sequence length="63" mass="6850">MKKKKIVAPSSATVDEDKVEVEIEGGIVSENEETMVGPRVKFIGDESDASIYANLSYSSKKLT</sequence>
<reference evidence="1 2" key="1">
    <citation type="submission" date="2020-09" db="EMBL/GenBank/DDBJ databases">
        <title>De no assembly of potato wild relative species, Solanum commersonii.</title>
        <authorList>
            <person name="Cho K."/>
        </authorList>
    </citation>
    <scope>NUCLEOTIDE SEQUENCE [LARGE SCALE GENOMIC DNA]</scope>
    <source>
        <strain evidence="1">LZ3.2</strain>
        <tissue evidence="1">Leaf</tissue>
    </source>
</reference>
<dbReference type="EMBL" id="JACXVP010000012">
    <property type="protein sequence ID" value="KAG5572725.1"/>
    <property type="molecule type" value="Genomic_DNA"/>
</dbReference>